<dbReference type="OrthoDB" id="359154at2759"/>
<name>A0A098VRY7_9MICR</name>
<dbReference type="Pfam" id="PF17136">
    <property type="entry name" value="ribosomal_L24"/>
    <property type="match status" value="1"/>
</dbReference>
<feature type="domain" description="Large ribosomal subunit protein uL24 C-terminal" evidence="4">
    <location>
        <begin position="267"/>
        <end position="326"/>
    </location>
</feature>
<evidence type="ECO:0000256" key="2">
    <source>
        <dbReference type="ARBA" id="ARBA00022980"/>
    </source>
</evidence>
<dbReference type="InterPro" id="IPR057264">
    <property type="entry name" value="Ribosomal_uL24_C"/>
</dbReference>
<dbReference type="RefSeq" id="XP_013238163.1">
    <property type="nucleotide sequence ID" value="XM_013382709.1"/>
</dbReference>
<dbReference type="InterPro" id="IPR014722">
    <property type="entry name" value="Rib_uL2_dom2"/>
</dbReference>
<sequence>MPTPPVVVTKTGPPKLDIPMLPAVLETPNVLGALSPHFVSMLKETGYPVSIFKKDSPKDLLRIKRNLVSTHFISHWRTWDRKVGFSFINCQSACGRGKGRSPIHARRVPFVVVVDQVNALFCKTQYMSVNEKPLTAKSLPVVACIRNFFEQSTACNRFFAVGALSFTDSRIFNSELSMAFEEFSRPKRDAYVSIDRSEQIVPVLEEEKNFDIYKVPPLSKEEMLEILKFFKQVGLIYPVIQGKGVGSQGPVLKVVRSENSVISRVHLPSGIAGRGLIIDKEALIPVSNVALIDPVEKLATKIKWCEVIDANNITRSTRISLRSGVEIPVPRYIPQKRYGIDGFVLLSLQREIEIRLQTWLCTRASVPI</sequence>
<evidence type="ECO:0000256" key="1">
    <source>
        <dbReference type="ARBA" id="ARBA00010618"/>
    </source>
</evidence>
<organism evidence="5 6">
    <name type="scientific">Mitosporidium daphniae</name>
    <dbReference type="NCBI Taxonomy" id="1485682"/>
    <lineage>
        <taxon>Eukaryota</taxon>
        <taxon>Fungi</taxon>
        <taxon>Fungi incertae sedis</taxon>
        <taxon>Microsporidia</taxon>
        <taxon>Mitosporidium</taxon>
    </lineage>
</organism>
<dbReference type="InterPro" id="IPR019368">
    <property type="entry name" value="Ribosomal_mS29"/>
</dbReference>
<comment type="similarity">
    <text evidence="1">Belongs to the universal ribosomal protein uL24 family.</text>
</comment>
<keyword evidence="2" id="KW-0689">Ribosomal protein</keyword>
<dbReference type="GO" id="GO:0006412">
    <property type="term" value="P:translation"/>
    <property type="evidence" value="ECO:0007669"/>
    <property type="project" value="InterPro"/>
</dbReference>
<dbReference type="EMBL" id="JMKJ01000210">
    <property type="protein sequence ID" value="KGG51735.1"/>
    <property type="molecule type" value="Genomic_DNA"/>
</dbReference>
<dbReference type="AlphaFoldDB" id="A0A098VRY7"/>
<dbReference type="PANTHER" id="PTHR12903">
    <property type="entry name" value="MITOCHONDRIAL RIBOSOMAL PROTEIN L24"/>
    <property type="match status" value="1"/>
</dbReference>
<evidence type="ECO:0000259" key="4">
    <source>
        <dbReference type="Pfam" id="PF17136"/>
    </source>
</evidence>
<proteinExistence type="inferred from homology"/>
<evidence type="ECO:0000313" key="6">
    <source>
        <dbReference type="Proteomes" id="UP000029725"/>
    </source>
</evidence>
<dbReference type="HOGENOM" id="CLU_752439_0_0_1"/>
<keyword evidence="3" id="KW-0687">Ribonucleoprotein</keyword>
<dbReference type="Proteomes" id="UP000029725">
    <property type="component" value="Unassembled WGS sequence"/>
</dbReference>
<dbReference type="InterPro" id="IPR008991">
    <property type="entry name" value="Translation_prot_SH3-like_sf"/>
</dbReference>
<dbReference type="GO" id="GO:1990904">
    <property type="term" value="C:ribonucleoprotein complex"/>
    <property type="evidence" value="ECO:0007669"/>
    <property type="project" value="UniProtKB-KW"/>
</dbReference>
<dbReference type="VEuPathDB" id="MicrosporidiaDB:DI09_28p160"/>
<reference evidence="5 6" key="1">
    <citation type="submission" date="2014-04" db="EMBL/GenBank/DDBJ databases">
        <title>A new species of microsporidia sheds light on the evolution of extreme parasitism.</title>
        <authorList>
            <person name="Haag K.L."/>
            <person name="James T.Y."/>
            <person name="Larsson R."/>
            <person name="Schaer T.M."/>
            <person name="Refardt D."/>
            <person name="Pombert J.-F."/>
            <person name="Ebert D."/>
        </authorList>
    </citation>
    <scope>NUCLEOTIDE SEQUENCE [LARGE SCALE GENOMIC DNA]</scope>
    <source>
        <strain evidence="5 6">UGP3</strain>
        <tissue evidence="5">Spores</tissue>
    </source>
</reference>
<dbReference type="InterPro" id="IPR003256">
    <property type="entry name" value="Ribosomal_uL24"/>
</dbReference>
<dbReference type="GO" id="GO:0003735">
    <property type="term" value="F:structural constituent of ribosome"/>
    <property type="evidence" value="ECO:0007669"/>
    <property type="project" value="InterPro"/>
</dbReference>
<dbReference type="Pfam" id="PF10236">
    <property type="entry name" value="DAP3"/>
    <property type="match status" value="1"/>
</dbReference>
<protein>
    <recommendedName>
        <fullName evidence="4">Large ribosomal subunit protein uL24 C-terminal domain-containing protein</fullName>
    </recommendedName>
</protein>
<dbReference type="SUPFAM" id="SSF50104">
    <property type="entry name" value="Translation proteins SH3-like domain"/>
    <property type="match status" value="1"/>
</dbReference>
<evidence type="ECO:0000256" key="3">
    <source>
        <dbReference type="ARBA" id="ARBA00023274"/>
    </source>
</evidence>
<accession>A0A098VRY7</accession>
<dbReference type="GO" id="GO:0005840">
    <property type="term" value="C:ribosome"/>
    <property type="evidence" value="ECO:0007669"/>
    <property type="project" value="UniProtKB-KW"/>
</dbReference>
<keyword evidence="6" id="KW-1185">Reference proteome</keyword>
<evidence type="ECO:0000313" key="5">
    <source>
        <dbReference type="EMBL" id="KGG51735.1"/>
    </source>
</evidence>
<dbReference type="Gene3D" id="2.30.30.30">
    <property type="match status" value="1"/>
</dbReference>
<comment type="caution">
    <text evidence="5">The sequence shown here is derived from an EMBL/GenBank/DDBJ whole genome shotgun (WGS) entry which is preliminary data.</text>
</comment>
<dbReference type="GeneID" id="25259377"/>
<gene>
    <name evidence="5" type="ORF">DI09_28p160</name>
</gene>